<dbReference type="Gene3D" id="1.20.1250.20">
    <property type="entry name" value="MFS general substrate transporter like domains"/>
    <property type="match status" value="1"/>
</dbReference>
<evidence type="ECO:0000256" key="5">
    <source>
        <dbReference type="SAM" id="Phobius"/>
    </source>
</evidence>
<dbReference type="InterPro" id="IPR036259">
    <property type="entry name" value="MFS_trans_sf"/>
</dbReference>
<evidence type="ECO:0000259" key="6">
    <source>
        <dbReference type="PROSITE" id="PS50850"/>
    </source>
</evidence>
<dbReference type="Ensembl" id="ENSLBET00000001014.1">
    <property type="protein sequence ID" value="ENSLBEP00000000944.1"/>
    <property type="gene ID" value="ENSLBEG00000000761.1"/>
</dbReference>
<feature type="transmembrane region" description="Helical" evidence="5">
    <location>
        <begin position="20"/>
        <end position="47"/>
    </location>
</feature>
<dbReference type="SUPFAM" id="SSF103473">
    <property type="entry name" value="MFS general substrate transporter"/>
    <property type="match status" value="1"/>
</dbReference>
<feature type="transmembrane region" description="Helical" evidence="5">
    <location>
        <begin position="332"/>
        <end position="349"/>
    </location>
</feature>
<dbReference type="PANTHER" id="PTHR24064">
    <property type="entry name" value="SOLUTE CARRIER FAMILY 22 MEMBER"/>
    <property type="match status" value="1"/>
</dbReference>
<name>A0A3Q3KVI2_9LABR</name>
<feature type="transmembrane region" description="Helical" evidence="5">
    <location>
        <begin position="390"/>
        <end position="409"/>
    </location>
</feature>
<accession>A0A3Q3KVI2</accession>
<evidence type="ECO:0000313" key="7">
    <source>
        <dbReference type="Ensembl" id="ENSLBEP00000000944.1"/>
    </source>
</evidence>
<dbReference type="AlphaFoldDB" id="A0A3Q3KVI2"/>
<dbReference type="GeneTree" id="ENSGT00940000163251"/>
<dbReference type="GO" id="GO:0016020">
    <property type="term" value="C:membrane"/>
    <property type="evidence" value="ECO:0007669"/>
    <property type="project" value="UniProtKB-SubCell"/>
</dbReference>
<keyword evidence="8" id="KW-1185">Reference proteome</keyword>
<feature type="transmembrane region" description="Helical" evidence="5">
    <location>
        <begin position="216"/>
        <end position="239"/>
    </location>
</feature>
<keyword evidence="2 5" id="KW-0812">Transmembrane</keyword>
<feature type="transmembrane region" description="Helical" evidence="5">
    <location>
        <begin position="128"/>
        <end position="146"/>
    </location>
</feature>
<evidence type="ECO:0000256" key="4">
    <source>
        <dbReference type="ARBA" id="ARBA00023136"/>
    </source>
</evidence>
<evidence type="ECO:0000313" key="8">
    <source>
        <dbReference type="Proteomes" id="UP000261660"/>
    </source>
</evidence>
<feature type="transmembrane region" description="Helical" evidence="5">
    <location>
        <begin position="361"/>
        <end position="383"/>
    </location>
</feature>
<keyword evidence="3 5" id="KW-1133">Transmembrane helix</keyword>
<evidence type="ECO:0000256" key="2">
    <source>
        <dbReference type="ARBA" id="ARBA00022692"/>
    </source>
</evidence>
<protein>
    <submittedName>
        <fullName evidence="7">Solute carrier family 22 member 5-like</fullName>
    </submittedName>
</protein>
<dbReference type="InterPro" id="IPR020846">
    <property type="entry name" value="MFS_dom"/>
</dbReference>
<evidence type="ECO:0000256" key="3">
    <source>
        <dbReference type="ARBA" id="ARBA00022989"/>
    </source>
</evidence>
<organism evidence="7 8">
    <name type="scientific">Labrus bergylta</name>
    <name type="common">ballan wrasse</name>
    <dbReference type="NCBI Taxonomy" id="56723"/>
    <lineage>
        <taxon>Eukaryota</taxon>
        <taxon>Metazoa</taxon>
        <taxon>Chordata</taxon>
        <taxon>Craniata</taxon>
        <taxon>Vertebrata</taxon>
        <taxon>Euteleostomi</taxon>
        <taxon>Actinopterygii</taxon>
        <taxon>Neopterygii</taxon>
        <taxon>Teleostei</taxon>
        <taxon>Neoteleostei</taxon>
        <taxon>Acanthomorphata</taxon>
        <taxon>Eupercaria</taxon>
        <taxon>Labriformes</taxon>
        <taxon>Labridae</taxon>
        <taxon>Labrus</taxon>
    </lineage>
</organism>
<dbReference type="OrthoDB" id="3936150at2759"/>
<feature type="transmembrane region" description="Helical" evidence="5">
    <location>
        <begin position="415"/>
        <end position="439"/>
    </location>
</feature>
<feature type="transmembrane region" description="Helical" evidence="5">
    <location>
        <begin position="478"/>
        <end position="498"/>
    </location>
</feature>
<comment type="subcellular location">
    <subcellularLocation>
        <location evidence="1">Membrane</location>
        <topology evidence="1">Multi-pass membrane protein</topology>
    </subcellularLocation>
</comment>
<dbReference type="GO" id="GO:0022857">
    <property type="term" value="F:transmembrane transporter activity"/>
    <property type="evidence" value="ECO:0007669"/>
    <property type="project" value="InterPro"/>
</dbReference>
<dbReference type="InterPro" id="IPR005828">
    <property type="entry name" value="MFS_sugar_transport-like"/>
</dbReference>
<proteinExistence type="predicted"/>
<reference evidence="7" key="1">
    <citation type="submission" date="2025-08" db="UniProtKB">
        <authorList>
            <consortium name="Ensembl"/>
        </authorList>
    </citation>
    <scope>IDENTIFICATION</scope>
</reference>
<feature type="transmembrane region" description="Helical" evidence="5">
    <location>
        <begin position="158"/>
        <end position="185"/>
    </location>
</feature>
<dbReference type="Proteomes" id="UP000261660">
    <property type="component" value="Unplaced"/>
</dbReference>
<dbReference type="Pfam" id="PF00083">
    <property type="entry name" value="Sugar_tr"/>
    <property type="match status" value="1"/>
</dbReference>
<feature type="transmembrane region" description="Helical" evidence="5">
    <location>
        <begin position="245"/>
        <end position="263"/>
    </location>
</feature>
<dbReference type="InParanoid" id="A0A3Q3KVI2"/>
<feature type="domain" description="Major facilitator superfamily (MFS) profile" evidence="6">
    <location>
        <begin position="26"/>
        <end position="503"/>
    </location>
</feature>
<sequence>MSAEKIRDFDESTAFLGDYGLFQVLIIVLLSLSAIPCGYMGLIVVFVSDTPEHHCKVSVNSTRNGTDVESTSSWIGPDSCSRYKLTDNGTESAISNERCVDGWVFSTERYSSTIVSEWDLVCENAWKVPFSTSLFFVGVLIGSFISGHLSDRFGRKPVFFFTMVLQTVTALIQATSVSWVMFCILNCLRGLSQISNYVTSLVLGCEMLGQSSRVRFTLLGHSVGFGLGYALLPLVAYFIRGWRMLLVASAIPSFLFIPSWWVIPESPRWLLQKGRLEEAERVIRNAAKRNRVPAPEIIFRAGDCLESMQNNGEEVHTYTYVDLIRTPNMRNITILGNLIWLSVSMVFYGLSLNTSSLHGNVYLNCFLSAVIDIGAYIAMWVLLKRVPRPTLLFTALMFCGILLLLLQLVPEDMPVMFQVLVLVGKMGVSGAYSFIYVIFTELIPTVVRNMGLGMVSTAARIGTVICPFVVYVGVYSKILPYIIFGTISIMAAAVSMLLPDTRNNKLPDLISQAKPIRNFSCQ</sequence>
<evidence type="ECO:0000256" key="1">
    <source>
        <dbReference type="ARBA" id="ARBA00004141"/>
    </source>
</evidence>
<keyword evidence="4 5" id="KW-0472">Membrane</keyword>
<feature type="transmembrane region" description="Helical" evidence="5">
    <location>
        <begin position="451"/>
        <end position="472"/>
    </location>
</feature>
<reference evidence="7" key="2">
    <citation type="submission" date="2025-09" db="UniProtKB">
        <authorList>
            <consortium name="Ensembl"/>
        </authorList>
    </citation>
    <scope>IDENTIFICATION</scope>
</reference>
<dbReference type="STRING" id="56723.ENSLBEP00000000944"/>
<dbReference type="PROSITE" id="PS50850">
    <property type="entry name" value="MFS"/>
    <property type="match status" value="1"/>
</dbReference>